<proteinExistence type="inferred from homology"/>
<dbReference type="Gene3D" id="1.10.10.10">
    <property type="entry name" value="Winged helix-like DNA-binding domain superfamily/Winged helix DNA-binding domain"/>
    <property type="match status" value="1"/>
</dbReference>
<dbReference type="CDD" id="cd08414">
    <property type="entry name" value="PBP2_LTTR_aromatics_like"/>
    <property type="match status" value="1"/>
</dbReference>
<dbReference type="InterPro" id="IPR036390">
    <property type="entry name" value="WH_DNA-bd_sf"/>
</dbReference>
<evidence type="ECO:0000256" key="3">
    <source>
        <dbReference type="ARBA" id="ARBA00023125"/>
    </source>
</evidence>
<evidence type="ECO:0000313" key="6">
    <source>
        <dbReference type="EMBL" id="MDV7023951.1"/>
    </source>
</evidence>
<evidence type="ECO:0000256" key="4">
    <source>
        <dbReference type="ARBA" id="ARBA00023163"/>
    </source>
</evidence>
<reference evidence="6 7" key="1">
    <citation type="submission" date="2023-10" db="EMBL/GenBank/DDBJ databases">
        <authorList>
            <person name="Dale J."/>
        </authorList>
    </citation>
    <scope>NUCLEOTIDE SEQUENCE [LARGE SCALE GENOMIC DNA]</scope>
    <source>
        <strain evidence="6 7">2023EL-00970</strain>
    </source>
</reference>
<dbReference type="Pfam" id="PF00126">
    <property type="entry name" value="HTH_1"/>
    <property type="match status" value="1"/>
</dbReference>
<evidence type="ECO:0000259" key="5">
    <source>
        <dbReference type="PROSITE" id="PS50931"/>
    </source>
</evidence>
<dbReference type="InterPro" id="IPR005119">
    <property type="entry name" value="LysR_subst-bd"/>
</dbReference>
<protein>
    <submittedName>
        <fullName evidence="6">LysR family transcriptional regulator</fullName>
    </submittedName>
</protein>
<dbReference type="InterPro" id="IPR036388">
    <property type="entry name" value="WH-like_DNA-bd_sf"/>
</dbReference>
<keyword evidence="3" id="KW-0238">DNA-binding</keyword>
<keyword evidence="4" id="KW-0804">Transcription</keyword>
<evidence type="ECO:0000256" key="1">
    <source>
        <dbReference type="ARBA" id="ARBA00009437"/>
    </source>
</evidence>
<organism evidence="6 7">
    <name type="scientific">Atlantibacter subterraneus</name>
    <dbReference type="NCBI Taxonomy" id="255519"/>
    <lineage>
        <taxon>Bacteria</taxon>
        <taxon>Pseudomonadati</taxon>
        <taxon>Pseudomonadota</taxon>
        <taxon>Gammaproteobacteria</taxon>
        <taxon>Enterobacterales</taxon>
        <taxon>Enterobacteriaceae</taxon>
        <taxon>Atlantibacter</taxon>
    </lineage>
</organism>
<dbReference type="PROSITE" id="PS50931">
    <property type="entry name" value="HTH_LYSR"/>
    <property type="match status" value="1"/>
</dbReference>
<dbReference type="Pfam" id="PF03466">
    <property type="entry name" value="LysR_substrate"/>
    <property type="match status" value="1"/>
</dbReference>
<comment type="similarity">
    <text evidence="1">Belongs to the LysR transcriptional regulatory family.</text>
</comment>
<gene>
    <name evidence="6" type="ORF">R4P48_14840</name>
</gene>
<dbReference type="EMBL" id="JAWLOF010000010">
    <property type="protein sequence ID" value="MDV7023951.1"/>
    <property type="molecule type" value="Genomic_DNA"/>
</dbReference>
<dbReference type="PANTHER" id="PTHR30346">
    <property type="entry name" value="TRANSCRIPTIONAL DUAL REGULATOR HCAR-RELATED"/>
    <property type="match status" value="1"/>
</dbReference>
<dbReference type="InterPro" id="IPR000847">
    <property type="entry name" value="LysR_HTH_N"/>
</dbReference>
<accession>A0ABU4E5I6</accession>
<dbReference type="SUPFAM" id="SSF53850">
    <property type="entry name" value="Periplasmic binding protein-like II"/>
    <property type="match status" value="1"/>
</dbReference>
<dbReference type="PANTHER" id="PTHR30346:SF0">
    <property type="entry name" value="HCA OPERON TRANSCRIPTIONAL ACTIVATOR HCAR"/>
    <property type="match status" value="1"/>
</dbReference>
<sequence>MELHQLRCFLVVAETLHFGQAAQRLDMLPSALGRHIRLLEESLGTRLFTRSTRKVALTPDGTQLRDDARKLLAQADAIAMQFRHRARHRAALLRIGTIDSAATGLLPPLLHAFRKAHPDAEVQLMEDKTVHLLPKLKSGRLDLIFIRPPARLDEEFAQQFLLYEDIVVAVPSRHPFALRQSLMIEDLANQPMIVPERRSRPHSYDLTMNLFHDAGLTVHISQVADEKQTIINLVSAELGLAIVPQWSSRISLPDVSFVPLNVDARSTRQGLPLAAVWLRSASEPLRDAMLEVLNSHREFYSRPGTV</sequence>
<evidence type="ECO:0000256" key="2">
    <source>
        <dbReference type="ARBA" id="ARBA00023015"/>
    </source>
</evidence>
<evidence type="ECO:0000313" key="7">
    <source>
        <dbReference type="Proteomes" id="UP001187066"/>
    </source>
</evidence>
<dbReference type="RefSeq" id="WP_317678686.1">
    <property type="nucleotide sequence ID" value="NZ_JAWLOF010000010.1"/>
</dbReference>
<name>A0ABU4E5I6_9ENTR</name>
<comment type="caution">
    <text evidence="6">The sequence shown here is derived from an EMBL/GenBank/DDBJ whole genome shotgun (WGS) entry which is preliminary data.</text>
</comment>
<dbReference type="Gene3D" id="3.40.190.10">
    <property type="entry name" value="Periplasmic binding protein-like II"/>
    <property type="match status" value="2"/>
</dbReference>
<dbReference type="SUPFAM" id="SSF46785">
    <property type="entry name" value="Winged helix' DNA-binding domain"/>
    <property type="match status" value="1"/>
</dbReference>
<feature type="domain" description="HTH lysR-type" evidence="5">
    <location>
        <begin position="1"/>
        <end position="58"/>
    </location>
</feature>
<keyword evidence="2" id="KW-0805">Transcription regulation</keyword>
<keyword evidence="7" id="KW-1185">Reference proteome</keyword>
<dbReference type="Proteomes" id="UP001187066">
    <property type="component" value="Unassembled WGS sequence"/>
</dbReference>